<dbReference type="SUPFAM" id="SSF53448">
    <property type="entry name" value="Nucleotide-diphospho-sugar transferases"/>
    <property type="match status" value="1"/>
</dbReference>
<dbReference type="Pfam" id="PF00535">
    <property type="entry name" value="Glycos_transf_2"/>
    <property type="match status" value="1"/>
</dbReference>
<gene>
    <name evidence="2" type="ORF">FIA58_017945</name>
</gene>
<dbReference type="InterPro" id="IPR001173">
    <property type="entry name" value="Glyco_trans_2-like"/>
</dbReference>
<sequence length="298" mass="35194">MLSILVPTYNYNTYPLVLELKEQADLLSIDYEILVQDDFSSLFIEENSKINELENCSFEINKENLGRGKNINLLNSKAKYENVLIMEADSFPEKKEYLEILISNINQNTKIIFGGVIYPKKKPNKEKVLRWKYGTYRETKSLIERKKNPYSFVFSWNLLLKKEIISNNPFKTSIKHYGYEDLIFINDLRRSNTEILHIENHLIHYNFESNLTFIKKTETAITMLNQLITNGELNYIDTKITKAYRSLKFFHLETIFIFLFKKISNSLVTNLNSLNPNLIQFDLYKLGYFCLLNKKKNV</sequence>
<comment type="caution">
    <text evidence="2">The sequence shown here is derived from an EMBL/GenBank/DDBJ whole genome shotgun (WGS) entry which is preliminary data.</text>
</comment>
<keyword evidence="3" id="KW-1185">Reference proteome</keyword>
<reference evidence="2 3" key="2">
    <citation type="submission" date="2019-05" db="EMBL/GenBank/DDBJ databases">
        <authorList>
            <person name="Lianzixin W."/>
        </authorList>
    </citation>
    <scope>NUCLEOTIDE SEQUENCE [LARGE SCALE GENOMIC DNA]</scope>
    <source>
        <strain evidence="2 3">EC11</strain>
    </source>
</reference>
<dbReference type="RefSeq" id="WP_140964078.1">
    <property type="nucleotide sequence ID" value="NZ_VEVQ02000015.1"/>
</dbReference>
<dbReference type="Gene3D" id="3.90.550.10">
    <property type="entry name" value="Spore Coat Polysaccharide Biosynthesis Protein SpsA, Chain A"/>
    <property type="match status" value="1"/>
</dbReference>
<dbReference type="Proteomes" id="UP000817854">
    <property type="component" value="Unassembled WGS sequence"/>
</dbReference>
<evidence type="ECO:0000259" key="1">
    <source>
        <dbReference type="Pfam" id="PF00535"/>
    </source>
</evidence>
<accession>A0ABX0J007</accession>
<dbReference type="EMBL" id="VEVQ02000015">
    <property type="protein sequence ID" value="NHN27566.1"/>
    <property type="molecule type" value="Genomic_DNA"/>
</dbReference>
<evidence type="ECO:0000313" key="3">
    <source>
        <dbReference type="Proteomes" id="UP000817854"/>
    </source>
</evidence>
<feature type="domain" description="Glycosyltransferase 2-like" evidence="1">
    <location>
        <begin position="3"/>
        <end position="163"/>
    </location>
</feature>
<organism evidence="2 3">
    <name type="scientific">Flavobacterium jejuense</name>
    <dbReference type="NCBI Taxonomy" id="1544455"/>
    <lineage>
        <taxon>Bacteria</taxon>
        <taxon>Pseudomonadati</taxon>
        <taxon>Bacteroidota</taxon>
        <taxon>Flavobacteriia</taxon>
        <taxon>Flavobacteriales</taxon>
        <taxon>Flavobacteriaceae</taxon>
        <taxon>Flavobacterium</taxon>
    </lineage>
</organism>
<protein>
    <submittedName>
        <fullName evidence="2">Glycosyltransferase family 2 protein</fullName>
    </submittedName>
</protein>
<proteinExistence type="predicted"/>
<reference evidence="3" key="1">
    <citation type="submission" date="2019-05" db="EMBL/GenBank/DDBJ databases">
        <title>Flavobacterium profundi sp. nov., isolated from a deep-sea seamount.</title>
        <authorList>
            <person name="Zhang D.-C."/>
        </authorList>
    </citation>
    <scope>NUCLEOTIDE SEQUENCE [LARGE SCALE GENOMIC DNA]</scope>
    <source>
        <strain evidence="3">EC11</strain>
    </source>
</reference>
<dbReference type="InterPro" id="IPR029044">
    <property type="entry name" value="Nucleotide-diphossugar_trans"/>
</dbReference>
<evidence type="ECO:0000313" key="2">
    <source>
        <dbReference type="EMBL" id="NHN27566.1"/>
    </source>
</evidence>
<reference evidence="2 3" key="3">
    <citation type="submission" date="2020-02" db="EMBL/GenBank/DDBJ databases">
        <title>Flavobacterium profundi sp. nov., isolated from a deep-sea seamount.</title>
        <authorList>
            <person name="Zhang D.-C."/>
        </authorList>
    </citation>
    <scope>NUCLEOTIDE SEQUENCE [LARGE SCALE GENOMIC DNA]</scope>
    <source>
        <strain evidence="2 3">EC11</strain>
    </source>
</reference>
<name>A0ABX0J007_9FLAO</name>